<dbReference type="InterPro" id="IPR017969">
    <property type="entry name" value="Heavy-metal-associated_CS"/>
</dbReference>
<feature type="domain" description="HMA" evidence="2">
    <location>
        <begin position="2"/>
        <end position="68"/>
    </location>
</feature>
<dbReference type="PROSITE" id="PS01047">
    <property type="entry name" value="HMA_1"/>
    <property type="match status" value="1"/>
</dbReference>
<dbReference type="AlphaFoldDB" id="A0A3B1CAQ2"/>
<evidence type="ECO:0000313" key="3">
    <source>
        <dbReference type="EMBL" id="VAX21733.1"/>
    </source>
</evidence>
<name>A0A3B1CAQ2_9ZZZZ</name>
<dbReference type="EMBL" id="UOGA01000208">
    <property type="protein sequence ID" value="VAX21733.1"/>
    <property type="molecule type" value="Genomic_DNA"/>
</dbReference>
<dbReference type="Pfam" id="PF00403">
    <property type="entry name" value="HMA"/>
    <property type="match status" value="1"/>
</dbReference>
<evidence type="ECO:0000259" key="2">
    <source>
        <dbReference type="PROSITE" id="PS50846"/>
    </source>
</evidence>
<dbReference type="CDD" id="cd00371">
    <property type="entry name" value="HMA"/>
    <property type="match status" value="1"/>
</dbReference>
<proteinExistence type="predicted"/>
<reference evidence="3" key="1">
    <citation type="submission" date="2018-06" db="EMBL/GenBank/DDBJ databases">
        <authorList>
            <person name="Zhirakovskaya E."/>
        </authorList>
    </citation>
    <scope>NUCLEOTIDE SEQUENCE</scope>
</reference>
<accession>A0A3B1CAQ2</accession>
<dbReference type="GO" id="GO:0046872">
    <property type="term" value="F:metal ion binding"/>
    <property type="evidence" value="ECO:0007669"/>
    <property type="project" value="UniProtKB-KW"/>
</dbReference>
<evidence type="ECO:0000256" key="1">
    <source>
        <dbReference type="ARBA" id="ARBA00022723"/>
    </source>
</evidence>
<sequence>MAETIIQIEGMGCGHCAKEVSDALSGINGVRKIRISLEKAFAKIVFDESVAGVDQMIGALDAIGFKAVLSDS</sequence>
<dbReference type="InterPro" id="IPR036163">
    <property type="entry name" value="HMA_dom_sf"/>
</dbReference>
<keyword evidence="1" id="KW-0479">Metal-binding</keyword>
<dbReference type="FunFam" id="3.30.70.100:FF:000001">
    <property type="entry name" value="ATPase copper transporting beta"/>
    <property type="match status" value="1"/>
</dbReference>
<dbReference type="InterPro" id="IPR006121">
    <property type="entry name" value="HMA_dom"/>
</dbReference>
<organism evidence="3">
    <name type="scientific">hydrothermal vent metagenome</name>
    <dbReference type="NCBI Taxonomy" id="652676"/>
    <lineage>
        <taxon>unclassified sequences</taxon>
        <taxon>metagenomes</taxon>
        <taxon>ecological metagenomes</taxon>
    </lineage>
</organism>
<protein>
    <recommendedName>
        <fullName evidence="2">HMA domain-containing protein</fullName>
    </recommendedName>
</protein>
<gene>
    <name evidence="3" type="ORF">MNBD_NITROSPINAE04-2371</name>
</gene>
<dbReference type="PROSITE" id="PS50846">
    <property type="entry name" value="HMA_2"/>
    <property type="match status" value="1"/>
</dbReference>
<dbReference type="SUPFAM" id="SSF55008">
    <property type="entry name" value="HMA, heavy metal-associated domain"/>
    <property type="match status" value="1"/>
</dbReference>
<dbReference type="Gene3D" id="3.30.70.100">
    <property type="match status" value="1"/>
</dbReference>